<dbReference type="InterPro" id="IPR018392">
    <property type="entry name" value="LysM"/>
</dbReference>
<feature type="compositionally biased region" description="Basic and acidic residues" evidence="1">
    <location>
        <begin position="186"/>
        <end position="205"/>
    </location>
</feature>
<feature type="domain" description="LysM" evidence="3">
    <location>
        <begin position="89"/>
        <end position="132"/>
    </location>
</feature>
<feature type="compositionally biased region" description="Polar residues" evidence="1">
    <location>
        <begin position="207"/>
        <end position="225"/>
    </location>
</feature>
<dbReference type="SUPFAM" id="SSF54106">
    <property type="entry name" value="LysM domain"/>
    <property type="match status" value="3"/>
</dbReference>
<dbReference type="RefSeq" id="WP_244682698.1">
    <property type="nucleotide sequence ID" value="NZ_JALIRM010000012.1"/>
</dbReference>
<evidence type="ECO:0000259" key="3">
    <source>
        <dbReference type="PROSITE" id="PS51782"/>
    </source>
</evidence>
<feature type="region of interest" description="Disordered" evidence="1">
    <location>
        <begin position="135"/>
        <end position="225"/>
    </location>
</feature>
<dbReference type="CDD" id="cd00118">
    <property type="entry name" value="LysM"/>
    <property type="match status" value="3"/>
</dbReference>
<dbReference type="Gene3D" id="2.70.70.10">
    <property type="entry name" value="Glucose Permease (Domain IIA)"/>
    <property type="match status" value="1"/>
</dbReference>
<dbReference type="Pfam" id="PF01551">
    <property type="entry name" value="Peptidase_M23"/>
    <property type="match status" value="1"/>
</dbReference>
<feature type="compositionally biased region" description="Polar residues" evidence="1">
    <location>
        <begin position="135"/>
        <end position="172"/>
    </location>
</feature>
<keyword evidence="5" id="KW-1185">Reference proteome</keyword>
<dbReference type="SMART" id="SM00257">
    <property type="entry name" value="LysM"/>
    <property type="match status" value="3"/>
</dbReference>
<sequence length="432" mass="47149">MKKKQLVSFALAATVVLSTFSGSVDAANAQYKVKKGDSLWKISAVHHISVSQLKEWNKLRTDTIRVGQVLYVVKPNSSKNNSNTEKKSTKYIVKKGDSLSIIAKKYNTTVNELKVLNHLKGNMIKVGQQLNIPQKVVSNKTPSKPINTNSKGTSIPKPVNNTGSKGTINNSAKPAPATNNNSSKTTESKSSPKTDSNKIVSDKKVNQPPTNNVAEKGTNQTETKPQYATIHKVQAGEYLYLIAAKYGTSVSEIKRLNGLTSDMIYIGQELKVSEGPIKPPLAPAFLSDGNFPLKKGTYTPFYDSWNESRTYGGNRGHEGVDIMAPMGTPIYSVTDGVITGFGWNELGGWRINVATSEGHFLYYAHMSKYAAGMSNGVKVKKGQVIGYVGNTGYGPEGTSGKFATHLHFGLYDSNWKAQNPYNHLKYWEATAK</sequence>
<feature type="domain" description="LysM" evidence="3">
    <location>
        <begin position="229"/>
        <end position="272"/>
    </location>
</feature>
<protein>
    <submittedName>
        <fullName evidence="4">LysM repeat protein</fullName>
    </submittedName>
</protein>
<proteinExistence type="predicted"/>
<dbReference type="Pfam" id="PF01476">
    <property type="entry name" value="LysM"/>
    <property type="match status" value="3"/>
</dbReference>
<accession>A0ABU0D7N7</accession>
<dbReference type="InterPro" id="IPR011055">
    <property type="entry name" value="Dup_hybrid_motif"/>
</dbReference>
<organism evidence="4 5">
    <name type="scientific">Lederbergia wuyishanensis</name>
    <dbReference type="NCBI Taxonomy" id="1347903"/>
    <lineage>
        <taxon>Bacteria</taxon>
        <taxon>Bacillati</taxon>
        <taxon>Bacillota</taxon>
        <taxon>Bacilli</taxon>
        <taxon>Bacillales</taxon>
        <taxon>Bacillaceae</taxon>
        <taxon>Lederbergia</taxon>
    </lineage>
</organism>
<dbReference type="InterPro" id="IPR036779">
    <property type="entry name" value="LysM_dom_sf"/>
</dbReference>
<gene>
    <name evidence="4" type="ORF">J2S14_003281</name>
</gene>
<reference evidence="4 5" key="1">
    <citation type="submission" date="2023-07" db="EMBL/GenBank/DDBJ databases">
        <title>Genomic Encyclopedia of Type Strains, Phase IV (KMG-IV): sequencing the most valuable type-strain genomes for metagenomic binning, comparative biology and taxonomic classification.</title>
        <authorList>
            <person name="Goeker M."/>
        </authorList>
    </citation>
    <scope>NUCLEOTIDE SEQUENCE [LARGE SCALE GENOMIC DNA]</scope>
    <source>
        <strain evidence="4 5">DSM 27848</strain>
    </source>
</reference>
<dbReference type="InterPro" id="IPR016047">
    <property type="entry name" value="M23ase_b-sheet_dom"/>
</dbReference>
<evidence type="ECO:0000256" key="2">
    <source>
        <dbReference type="SAM" id="SignalP"/>
    </source>
</evidence>
<comment type="caution">
    <text evidence="4">The sequence shown here is derived from an EMBL/GenBank/DDBJ whole genome shotgun (WGS) entry which is preliminary data.</text>
</comment>
<dbReference type="EMBL" id="JAUSUO010000009">
    <property type="protein sequence ID" value="MDQ0344438.1"/>
    <property type="molecule type" value="Genomic_DNA"/>
</dbReference>
<dbReference type="PANTHER" id="PTHR33734">
    <property type="entry name" value="LYSM DOMAIN-CONTAINING GPI-ANCHORED PROTEIN 2"/>
    <property type="match status" value="1"/>
</dbReference>
<evidence type="ECO:0000313" key="5">
    <source>
        <dbReference type="Proteomes" id="UP001232343"/>
    </source>
</evidence>
<dbReference type="SUPFAM" id="SSF51261">
    <property type="entry name" value="Duplicated hybrid motif"/>
    <property type="match status" value="1"/>
</dbReference>
<dbReference type="Proteomes" id="UP001232343">
    <property type="component" value="Unassembled WGS sequence"/>
</dbReference>
<evidence type="ECO:0000256" key="1">
    <source>
        <dbReference type="SAM" id="MobiDB-lite"/>
    </source>
</evidence>
<dbReference type="PROSITE" id="PS51782">
    <property type="entry name" value="LYSM"/>
    <property type="match status" value="3"/>
</dbReference>
<feature type="domain" description="LysM" evidence="3">
    <location>
        <begin position="29"/>
        <end position="72"/>
    </location>
</feature>
<name>A0ABU0D7N7_9BACI</name>
<evidence type="ECO:0000313" key="4">
    <source>
        <dbReference type="EMBL" id="MDQ0344438.1"/>
    </source>
</evidence>
<dbReference type="Gene3D" id="3.10.350.10">
    <property type="entry name" value="LysM domain"/>
    <property type="match status" value="3"/>
</dbReference>
<feature type="signal peptide" evidence="2">
    <location>
        <begin position="1"/>
        <end position="26"/>
    </location>
</feature>
<dbReference type="CDD" id="cd12797">
    <property type="entry name" value="M23_peptidase"/>
    <property type="match status" value="1"/>
</dbReference>
<dbReference type="PANTHER" id="PTHR33734:SF22">
    <property type="entry name" value="MEMBRANE-BOUND LYTIC MUREIN TRANSGLYCOSYLASE D"/>
    <property type="match status" value="1"/>
</dbReference>
<keyword evidence="2" id="KW-0732">Signal</keyword>
<feature type="chain" id="PRO_5045959820" evidence="2">
    <location>
        <begin position="27"/>
        <end position="432"/>
    </location>
</feature>